<dbReference type="Gene3D" id="3.40.50.1820">
    <property type="entry name" value="alpha/beta hydrolase"/>
    <property type="match status" value="1"/>
</dbReference>
<proteinExistence type="predicted"/>
<dbReference type="InterPro" id="IPR050583">
    <property type="entry name" value="Mycobacterial_A85_antigen"/>
</dbReference>
<dbReference type="InterPro" id="IPR029058">
    <property type="entry name" value="AB_hydrolase_fold"/>
</dbReference>
<dbReference type="AlphaFoldDB" id="A0A7M3MA86"/>
<evidence type="ECO:0000313" key="2">
    <source>
        <dbReference type="Proteomes" id="UP000448292"/>
    </source>
</evidence>
<gene>
    <name evidence="1" type="ORF">DPQ33_18895</name>
</gene>
<dbReference type="PANTHER" id="PTHR48098">
    <property type="entry name" value="ENTEROCHELIN ESTERASE-RELATED"/>
    <property type="match status" value="1"/>
</dbReference>
<sequence length="115" mass="12898">SFGGLSSLYAGLNWPQRFGCVLSQSGSYWWPHRGGQQEGMLIGQLKAGEKTARGLRIVLEAGRNEPLIFRANQAIYAELHAQQVYWRQVDGGHDALCWRGGLTQGLMTLWQPFIH</sequence>
<feature type="non-terminal residue" evidence="1">
    <location>
        <position position="1"/>
    </location>
</feature>
<dbReference type="InterPro" id="IPR000801">
    <property type="entry name" value="Esterase-like"/>
</dbReference>
<evidence type="ECO:0000313" key="1">
    <source>
        <dbReference type="EMBL" id="TVM10947.1"/>
    </source>
</evidence>
<comment type="caution">
    <text evidence="1">The sequence shown here is derived from an EMBL/GenBank/DDBJ whole genome shotgun (WGS) entry which is preliminary data.</text>
</comment>
<dbReference type="SUPFAM" id="SSF53474">
    <property type="entry name" value="alpha/beta-Hydrolases"/>
    <property type="match status" value="1"/>
</dbReference>
<dbReference type="PANTHER" id="PTHR48098:SF3">
    <property type="entry name" value="IRON(III) ENTEROBACTIN ESTERASE"/>
    <property type="match status" value="1"/>
</dbReference>
<dbReference type="EMBL" id="QMIE01000119">
    <property type="protein sequence ID" value="TVM10947.1"/>
    <property type="molecule type" value="Genomic_DNA"/>
</dbReference>
<accession>A0A7M3MA86</accession>
<dbReference type="RefSeq" id="WP_268957752.1">
    <property type="nucleotide sequence ID" value="NZ_QMIE01000119.1"/>
</dbReference>
<name>A0A7M3MA86_9BACT</name>
<organism evidence="1 2">
    <name type="scientific">Oceanidesulfovibrio indonesiensis</name>
    <dbReference type="NCBI Taxonomy" id="54767"/>
    <lineage>
        <taxon>Bacteria</taxon>
        <taxon>Pseudomonadati</taxon>
        <taxon>Thermodesulfobacteriota</taxon>
        <taxon>Desulfovibrionia</taxon>
        <taxon>Desulfovibrionales</taxon>
        <taxon>Desulfovibrionaceae</taxon>
        <taxon>Oceanidesulfovibrio</taxon>
    </lineage>
</organism>
<dbReference type="Pfam" id="PF00756">
    <property type="entry name" value="Esterase"/>
    <property type="match status" value="1"/>
</dbReference>
<reference evidence="1 2" key="1">
    <citation type="submission" date="2018-06" db="EMBL/GenBank/DDBJ databases">
        <title>Complete genome of Desulfovibrio indonesiensis P37SLT.</title>
        <authorList>
            <person name="Crispim J.S."/>
            <person name="Vidigal P.M.P."/>
            <person name="Silva L.C.F."/>
            <person name="Laguardia C.N."/>
            <person name="Araujo L.C."/>
            <person name="Dias R.S."/>
            <person name="Sousa M.P."/>
            <person name="Paula S.O."/>
            <person name="Silva C."/>
        </authorList>
    </citation>
    <scope>NUCLEOTIDE SEQUENCE [LARGE SCALE GENOMIC DNA]</scope>
    <source>
        <strain evidence="1 2">P37SLT</strain>
    </source>
</reference>
<protein>
    <submittedName>
        <fullName evidence="1">Enterochelin esterase</fullName>
    </submittedName>
</protein>
<dbReference type="Proteomes" id="UP000448292">
    <property type="component" value="Unassembled WGS sequence"/>
</dbReference>
<keyword evidence="2" id="KW-1185">Reference proteome</keyword>